<dbReference type="GO" id="GO:0005739">
    <property type="term" value="C:mitochondrion"/>
    <property type="evidence" value="ECO:0007669"/>
    <property type="project" value="UniProtKB-SubCell"/>
</dbReference>
<dbReference type="GO" id="GO:0010181">
    <property type="term" value="F:FMN binding"/>
    <property type="evidence" value="ECO:0007669"/>
    <property type="project" value="UniProtKB-UniRule"/>
</dbReference>
<comment type="subunit">
    <text evidence="9">Interacts with DRE2; as part of the cytosolic iron-sulfur (Fe-S) protein assembly (CIA) machinery.</text>
</comment>
<evidence type="ECO:0000256" key="5">
    <source>
        <dbReference type="ARBA" id="ARBA00022643"/>
    </source>
</evidence>
<evidence type="ECO:0000256" key="2">
    <source>
        <dbReference type="ARBA" id="ARBA00001974"/>
    </source>
</evidence>
<dbReference type="GO" id="GO:0050660">
    <property type="term" value="F:flavin adenine dinucleotide binding"/>
    <property type="evidence" value="ECO:0007669"/>
    <property type="project" value="UniProtKB-UniRule"/>
</dbReference>
<dbReference type="Pfam" id="PF00258">
    <property type="entry name" value="Flavodoxin_1"/>
    <property type="match status" value="1"/>
</dbReference>
<feature type="binding site" evidence="9">
    <location>
        <position position="595"/>
    </location>
    <ligand>
        <name>FAD</name>
        <dbReference type="ChEBI" id="CHEBI:57692"/>
    </ligand>
</feature>
<dbReference type="GO" id="GO:0016651">
    <property type="term" value="F:oxidoreductase activity, acting on NAD(P)H"/>
    <property type="evidence" value="ECO:0007669"/>
    <property type="project" value="UniProtKB-UniRule"/>
</dbReference>
<dbReference type="InterPro" id="IPR023173">
    <property type="entry name" value="NADPH_Cyt_P450_Rdtase_alpha"/>
</dbReference>
<evidence type="ECO:0000256" key="1">
    <source>
        <dbReference type="ARBA" id="ARBA00001917"/>
    </source>
</evidence>
<dbReference type="InterPro" id="IPR039261">
    <property type="entry name" value="FNR_nucleotide-bd"/>
</dbReference>
<reference evidence="12 13" key="1">
    <citation type="submission" date="2015-12" db="EMBL/GenBank/DDBJ databases">
        <title>Draft genome sequence of Moniliophthora roreri, the causal agent of frosty pod rot of cacao.</title>
        <authorList>
            <person name="Aime M.C."/>
            <person name="Diaz-Valderrama J.R."/>
            <person name="Kijpornyongpan T."/>
            <person name="Phillips-Mora W."/>
        </authorList>
    </citation>
    <scope>NUCLEOTIDE SEQUENCE [LARGE SCALE GENOMIC DNA]</scope>
    <source>
        <strain evidence="12 13">MCA 2952</strain>
    </source>
</reference>
<dbReference type="GO" id="GO:0050661">
    <property type="term" value="F:NADP binding"/>
    <property type="evidence" value="ECO:0007669"/>
    <property type="project" value="UniProtKB-UniRule"/>
</dbReference>
<dbReference type="Gene3D" id="1.20.990.10">
    <property type="entry name" value="NADPH-cytochrome p450 Reductase, Chain A, domain 3"/>
    <property type="match status" value="1"/>
</dbReference>
<comment type="catalytic activity">
    <reaction evidence="9">
        <text>2 oxidized [2Fe-2S]-[protein] + NADPH = 2 reduced [2Fe-2S]-[protein] + NADP(+) + H(+)</text>
        <dbReference type="Rhea" id="RHEA:67716"/>
        <dbReference type="Rhea" id="RHEA-COMP:17327"/>
        <dbReference type="Rhea" id="RHEA-COMP:17328"/>
        <dbReference type="ChEBI" id="CHEBI:15378"/>
        <dbReference type="ChEBI" id="CHEBI:33737"/>
        <dbReference type="ChEBI" id="CHEBI:33738"/>
        <dbReference type="ChEBI" id="CHEBI:57783"/>
        <dbReference type="ChEBI" id="CHEBI:58349"/>
    </reaction>
</comment>
<dbReference type="InterPro" id="IPR008254">
    <property type="entry name" value="Flavodoxin/NO_synth"/>
</dbReference>
<dbReference type="SUPFAM" id="SSF63380">
    <property type="entry name" value="Riboflavin synthase domain-like"/>
    <property type="match status" value="1"/>
</dbReference>
<dbReference type="EC" id="1.18.1.-" evidence="9"/>
<keyword evidence="6 9" id="KW-0274">FAD</keyword>
<keyword evidence="8 9" id="KW-0560">Oxidoreductase</keyword>
<dbReference type="SUPFAM" id="SSF52218">
    <property type="entry name" value="Flavoproteins"/>
    <property type="match status" value="1"/>
</dbReference>
<dbReference type="InterPro" id="IPR001094">
    <property type="entry name" value="Flavdoxin-like"/>
</dbReference>
<comment type="similarity">
    <text evidence="9">Belongs to the NADPH-dependent diflavin oxidoreductase NDOR1 family.</text>
</comment>
<comment type="cofactor">
    <cofactor evidence="1 9">
        <name>FMN</name>
        <dbReference type="ChEBI" id="CHEBI:58210"/>
    </cofactor>
</comment>
<dbReference type="Gene3D" id="2.40.30.10">
    <property type="entry name" value="Translation factors"/>
    <property type="match status" value="1"/>
</dbReference>
<comment type="function">
    <text evidence="9">NADPH-dependent reductase which is a central component of the cytosolic iron-sulfur (Fe-S) protein assembly (CIA) machinery. Transfers electrons from NADPH via its FAD and FMN prosthetic groups to the [2Fe-2S] cluster of DRE2, another key component of the CIA machinery. In turn, this reduced cluster provides electrons for assembly of cytosolic iron-sulfur cluster proteins. Positively controls H(2)O(2)-induced cell death.</text>
</comment>
<dbReference type="Pfam" id="PF00667">
    <property type="entry name" value="FAD_binding_1"/>
    <property type="match status" value="1"/>
</dbReference>
<dbReference type="PROSITE" id="PS51384">
    <property type="entry name" value="FAD_FR"/>
    <property type="match status" value="1"/>
</dbReference>
<evidence type="ECO:0000313" key="12">
    <source>
        <dbReference type="EMBL" id="KTB42574.1"/>
    </source>
</evidence>
<keyword evidence="9" id="KW-0496">Mitochondrion</keyword>
<feature type="binding site" evidence="9">
    <location>
        <begin position="518"/>
        <end position="522"/>
    </location>
    <ligand>
        <name>NADP(+)</name>
        <dbReference type="ChEBI" id="CHEBI:58349"/>
    </ligand>
</feature>
<comment type="cofactor">
    <cofactor evidence="2 9">
        <name>FAD</name>
        <dbReference type="ChEBI" id="CHEBI:57692"/>
    </cofactor>
</comment>
<feature type="binding site" evidence="9">
    <location>
        <begin position="411"/>
        <end position="414"/>
    </location>
    <ligand>
        <name>FAD</name>
        <dbReference type="ChEBI" id="CHEBI:57692"/>
    </ligand>
</feature>
<sequence length="596" mass="67682">MSSLEDSHPSRCVLILYATETGTSQDAADRIARSCRRAHIQSRVLSTDAYSAADLISESIVIFLVSTTGSGIEPRSMTPMWSMLLRSDLPEDLFEDLRFAIFGLGDTSYDRFCWPAKKLFRRLKSLGAEEMCDLGEGDEQHPMGIDGALEPWIDTLLEALLRELPLPSELELMPIDHVPPSRVILIDTPNAKVTLDPLDTDENYHAATVKCNKRITAQDWFQDVRHLEFQFEDDITYEPGDVAIIHPRTNPDQVEEFLSSMSWGNISDTIFEIEHTQKDQSLPDHLPSTASLRTILTCYLDFNAVPRRSFFQYLRYFTQDALEKERLDELLSPTGADDLYEYCFKVRRTIREVLSEFRGVRIPKEYIFDVFPPLRPRQFSIASSVKVFPRQIHLCVAMVKYKTKLKIPRRGVCSTYLSSLLPGDELRIGLQKGFITLPSTTDTPIICIGPGTGIAPMRAIIQKRIHSGADGNMLYFGCRSATKDEHYNNEWVGYAARGPKKLTYRVAYSRDGPEGVKKTYVQDLMEMEEDSKRLWGLLEDEKAWVVISGSSNKMPTAVKQALQSAVEKYGGRVKDEAVEYIRALERSGRLIEECWG</sequence>
<evidence type="ECO:0000256" key="9">
    <source>
        <dbReference type="HAMAP-Rule" id="MF_03178"/>
    </source>
</evidence>
<comment type="caution">
    <text evidence="9">Lacks conserved residue(s) required for the propagation of feature annotation.</text>
</comment>
<dbReference type="PRINTS" id="PR00371">
    <property type="entry name" value="FPNCR"/>
</dbReference>
<comment type="similarity">
    <text evidence="9">In the C-terminal section; belongs to the flavoprotein pyridine nucleotide cytochrome reductase family.</text>
</comment>
<accession>A0A0W0G1Y7</accession>
<evidence type="ECO:0000256" key="4">
    <source>
        <dbReference type="ARBA" id="ARBA00022630"/>
    </source>
</evidence>
<dbReference type="InterPro" id="IPR003097">
    <property type="entry name" value="CysJ-like_FAD-binding"/>
</dbReference>
<keyword evidence="3 9" id="KW-0963">Cytoplasm</keyword>
<proteinExistence type="inferred from homology"/>
<dbReference type="Gene3D" id="3.40.50.80">
    <property type="entry name" value="Nucleotide-binding domain of ferredoxin-NADP reductase (FNR) module"/>
    <property type="match status" value="1"/>
</dbReference>
<dbReference type="Gene3D" id="3.40.50.360">
    <property type="match status" value="1"/>
</dbReference>
<name>A0A0W0G1Y7_MONRR</name>
<dbReference type="GO" id="GO:0005829">
    <property type="term" value="C:cytosol"/>
    <property type="evidence" value="ECO:0007669"/>
    <property type="project" value="TreeGrafter"/>
</dbReference>
<dbReference type="Pfam" id="PF00175">
    <property type="entry name" value="NAD_binding_1"/>
    <property type="match status" value="1"/>
</dbReference>
<feature type="binding site" evidence="9">
    <location>
        <begin position="104"/>
        <end position="113"/>
    </location>
    <ligand>
        <name>FMN</name>
        <dbReference type="ChEBI" id="CHEBI:58210"/>
    </ligand>
</feature>
<feature type="binding site" evidence="9">
    <location>
        <begin position="66"/>
        <end position="69"/>
    </location>
    <ligand>
        <name>FMN</name>
        <dbReference type="ChEBI" id="CHEBI:58210"/>
    </ligand>
</feature>
<dbReference type="PANTHER" id="PTHR19384:SF10">
    <property type="entry name" value="NADPH-DEPENDENT DIFLAVIN OXIDOREDUCTASE 1"/>
    <property type="match status" value="1"/>
</dbReference>
<dbReference type="PANTHER" id="PTHR19384">
    <property type="entry name" value="NITRIC OXIDE SYNTHASE-RELATED"/>
    <property type="match status" value="1"/>
</dbReference>
<evidence type="ECO:0000256" key="7">
    <source>
        <dbReference type="ARBA" id="ARBA00022857"/>
    </source>
</evidence>
<comment type="similarity">
    <text evidence="9">In the N-terminal section; belongs to the flavodoxin family.</text>
</comment>
<dbReference type="GO" id="GO:0016226">
    <property type="term" value="P:iron-sulfur cluster assembly"/>
    <property type="evidence" value="ECO:0007669"/>
    <property type="project" value="UniProtKB-UniRule"/>
</dbReference>
<evidence type="ECO:0000259" key="11">
    <source>
        <dbReference type="PROSITE" id="PS51384"/>
    </source>
</evidence>
<dbReference type="InterPro" id="IPR001709">
    <property type="entry name" value="Flavoprot_Pyr_Nucl_cyt_Rdtase"/>
</dbReference>
<dbReference type="AlphaFoldDB" id="A0A0W0G1Y7"/>
<dbReference type="SUPFAM" id="SSF52343">
    <property type="entry name" value="Ferredoxin reductase-like, C-terminal NADP-linked domain"/>
    <property type="match status" value="1"/>
</dbReference>
<organism evidence="12 13">
    <name type="scientific">Moniliophthora roreri</name>
    <name type="common">Frosty pod rot fungus</name>
    <name type="synonym">Monilia roreri</name>
    <dbReference type="NCBI Taxonomy" id="221103"/>
    <lineage>
        <taxon>Eukaryota</taxon>
        <taxon>Fungi</taxon>
        <taxon>Dikarya</taxon>
        <taxon>Basidiomycota</taxon>
        <taxon>Agaricomycotina</taxon>
        <taxon>Agaricomycetes</taxon>
        <taxon>Agaricomycetidae</taxon>
        <taxon>Agaricales</taxon>
        <taxon>Marasmiineae</taxon>
        <taxon>Marasmiaceae</taxon>
        <taxon>Moniliophthora</taxon>
    </lineage>
</organism>
<feature type="binding site" evidence="9">
    <location>
        <begin position="377"/>
        <end position="380"/>
    </location>
    <ligand>
        <name>FAD</name>
        <dbReference type="ChEBI" id="CHEBI:57692"/>
    </ligand>
</feature>
<evidence type="ECO:0000256" key="3">
    <source>
        <dbReference type="ARBA" id="ARBA00022490"/>
    </source>
</evidence>
<dbReference type="EMBL" id="LATX01001317">
    <property type="protein sequence ID" value="KTB42574.1"/>
    <property type="molecule type" value="Genomic_DNA"/>
</dbReference>
<comment type="subcellular location">
    <subcellularLocation>
        <location evidence="9">Cytoplasm</location>
    </subcellularLocation>
    <subcellularLocation>
        <location evidence="9">Mitochondrion</location>
    </subcellularLocation>
    <text evidence="9">Relocalizes to mitochondria after H(2)O(2) exposure.</text>
</comment>
<evidence type="ECO:0000256" key="8">
    <source>
        <dbReference type="ARBA" id="ARBA00023002"/>
    </source>
</evidence>
<dbReference type="PRINTS" id="PR00369">
    <property type="entry name" value="FLAVODOXIN"/>
</dbReference>
<feature type="binding site" evidence="9">
    <location>
        <begin position="19"/>
        <end position="24"/>
    </location>
    <ligand>
        <name>FMN</name>
        <dbReference type="ChEBI" id="CHEBI:58210"/>
    </ligand>
</feature>
<dbReference type="GO" id="GO:0160246">
    <property type="term" value="F:NADPH-iron-sulfur [2Fe-2S] protein oxidoreductase activity"/>
    <property type="evidence" value="ECO:0007669"/>
    <property type="project" value="InterPro"/>
</dbReference>
<comment type="caution">
    <text evidence="12">The sequence shown here is derived from an EMBL/GenBank/DDBJ whole genome shotgun (WGS) entry which is preliminary data.</text>
</comment>
<evidence type="ECO:0000259" key="10">
    <source>
        <dbReference type="PROSITE" id="PS50902"/>
    </source>
</evidence>
<keyword evidence="5 9" id="KW-0288">FMN</keyword>
<dbReference type="Proteomes" id="UP000054988">
    <property type="component" value="Unassembled WGS sequence"/>
</dbReference>
<feature type="binding site" evidence="9">
    <location>
        <begin position="509"/>
        <end position="510"/>
    </location>
    <ligand>
        <name>NADP(+)</name>
        <dbReference type="ChEBI" id="CHEBI:58349"/>
    </ligand>
</feature>
<feature type="domain" description="FAD-binding FR-type" evidence="11">
    <location>
        <begin position="202"/>
        <end position="438"/>
    </location>
</feature>
<dbReference type="InterPro" id="IPR028879">
    <property type="entry name" value="NDOR1"/>
</dbReference>
<keyword evidence="7 9" id="KW-0521">NADP</keyword>
<dbReference type="eggNOG" id="KOG1159">
    <property type="taxonomic scope" value="Eukaryota"/>
</dbReference>
<feature type="binding site" evidence="9">
    <location>
        <position position="347"/>
    </location>
    <ligand>
        <name>FAD</name>
        <dbReference type="ChEBI" id="CHEBI:57692"/>
    </ligand>
</feature>
<evidence type="ECO:0000313" key="13">
    <source>
        <dbReference type="Proteomes" id="UP000054988"/>
    </source>
</evidence>
<feature type="binding site" evidence="9">
    <location>
        <position position="452"/>
    </location>
    <ligand>
        <name>NADP(+)</name>
        <dbReference type="ChEBI" id="CHEBI:58349"/>
    </ligand>
</feature>
<dbReference type="PROSITE" id="PS50902">
    <property type="entry name" value="FLAVODOXIN_LIKE"/>
    <property type="match status" value="1"/>
</dbReference>
<gene>
    <name evidence="9" type="primary">TAH18</name>
    <name evidence="12" type="ORF">WG66_4859</name>
</gene>
<feature type="binding site" evidence="9">
    <location>
        <position position="139"/>
    </location>
    <ligand>
        <name>FMN</name>
        <dbReference type="ChEBI" id="CHEBI:58210"/>
    </ligand>
</feature>
<dbReference type="HAMAP" id="MF_03178">
    <property type="entry name" value="NDOR1"/>
    <property type="match status" value="1"/>
</dbReference>
<dbReference type="InterPro" id="IPR017927">
    <property type="entry name" value="FAD-bd_FR_type"/>
</dbReference>
<dbReference type="InterPro" id="IPR029039">
    <property type="entry name" value="Flavoprotein-like_sf"/>
</dbReference>
<evidence type="ECO:0000256" key="6">
    <source>
        <dbReference type="ARBA" id="ARBA00022827"/>
    </source>
</evidence>
<feature type="domain" description="Flavodoxin-like" evidence="10">
    <location>
        <begin position="13"/>
        <end position="157"/>
    </location>
</feature>
<protein>
    <recommendedName>
        <fullName evidence="9">NADPH-dependent diflavin oxidoreductase 1</fullName>
        <ecNumber evidence="9">1.18.1.-</ecNumber>
    </recommendedName>
    <alternativeName>
        <fullName evidence="9">NADPH-dependent FMN and FAD-containing oxidoreductase</fullName>
    </alternativeName>
</protein>
<keyword evidence="4 9" id="KW-0285">Flavoprotein</keyword>
<dbReference type="InterPro" id="IPR017938">
    <property type="entry name" value="Riboflavin_synthase-like_b-brl"/>
</dbReference>
<dbReference type="InterPro" id="IPR001433">
    <property type="entry name" value="OxRdtase_FAD/NAD-bd"/>
</dbReference>